<accession>A0A317KUR5</accession>
<evidence type="ECO:0000256" key="1">
    <source>
        <dbReference type="ARBA" id="ARBA00006654"/>
    </source>
</evidence>
<dbReference type="PANTHER" id="PTHR11575">
    <property type="entry name" value="5'-NUCLEOTIDASE-RELATED"/>
    <property type="match status" value="1"/>
</dbReference>
<dbReference type="SUPFAM" id="SSF55816">
    <property type="entry name" value="5'-nucleotidase (syn. UDP-sugar hydrolase), C-terminal domain"/>
    <property type="match status" value="1"/>
</dbReference>
<dbReference type="InterPro" id="IPR004843">
    <property type="entry name" value="Calcineurin-like_PHP"/>
</dbReference>
<comment type="caution">
    <text evidence="8">The sequence shown here is derived from an EMBL/GenBank/DDBJ whole genome shotgun (WGS) entry which is preliminary data.</text>
</comment>
<dbReference type="PRINTS" id="PR01607">
    <property type="entry name" value="APYRASEFAMLY"/>
</dbReference>
<name>A0A317KUR5_9BACI</name>
<dbReference type="PANTHER" id="PTHR11575:SF6">
    <property type="entry name" value="2',3'-CYCLIC-NUCLEOTIDE 2'-PHOSPHODIESTERASE_3'-NUCLEOTIDASE"/>
    <property type="match status" value="1"/>
</dbReference>
<evidence type="ECO:0000256" key="3">
    <source>
        <dbReference type="ARBA" id="ARBA00022729"/>
    </source>
</evidence>
<feature type="domain" description="Calcineurin-like phosphoesterase" evidence="6">
    <location>
        <begin position="5"/>
        <end position="236"/>
    </location>
</feature>
<dbReference type="InterPro" id="IPR036907">
    <property type="entry name" value="5'-Nucleotdase_C_sf"/>
</dbReference>
<proteinExistence type="inferred from homology"/>
<keyword evidence="5" id="KW-0378">Hydrolase</keyword>
<keyword evidence="4 5" id="KW-0547">Nucleotide-binding</keyword>
<protein>
    <submittedName>
        <fullName evidence="8">Bifunctional metallophosphatase/5'-nucleotidase</fullName>
    </submittedName>
</protein>
<keyword evidence="2" id="KW-0479">Metal-binding</keyword>
<dbReference type="InterPro" id="IPR029052">
    <property type="entry name" value="Metallo-depent_PP-like"/>
</dbReference>
<evidence type="ECO:0000313" key="8">
    <source>
        <dbReference type="EMBL" id="PWU67076.1"/>
    </source>
</evidence>
<keyword evidence="3" id="KW-0732">Signal</keyword>
<dbReference type="InterPro" id="IPR006179">
    <property type="entry name" value="5_nucleotidase/apyrase"/>
</dbReference>
<dbReference type="GO" id="GO:0009166">
    <property type="term" value="P:nucleotide catabolic process"/>
    <property type="evidence" value="ECO:0007669"/>
    <property type="project" value="InterPro"/>
</dbReference>
<dbReference type="EMBL" id="QGTD01000019">
    <property type="protein sequence ID" value="PWU67076.1"/>
    <property type="molecule type" value="Genomic_DNA"/>
</dbReference>
<evidence type="ECO:0000256" key="4">
    <source>
        <dbReference type="ARBA" id="ARBA00022741"/>
    </source>
</evidence>
<dbReference type="AlphaFoldDB" id="A0A317KUR5"/>
<gene>
    <name evidence="8" type="ORF">DLJ74_17825</name>
</gene>
<dbReference type="GO" id="GO:0046872">
    <property type="term" value="F:metal ion binding"/>
    <property type="evidence" value="ECO:0007669"/>
    <property type="project" value="UniProtKB-KW"/>
</dbReference>
<dbReference type="GO" id="GO:0000166">
    <property type="term" value="F:nucleotide binding"/>
    <property type="evidence" value="ECO:0007669"/>
    <property type="project" value="UniProtKB-KW"/>
</dbReference>
<dbReference type="Proteomes" id="UP000245624">
    <property type="component" value="Unassembled WGS sequence"/>
</dbReference>
<evidence type="ECO:0000313" key="9">
    <source>
        <dbReference type="Proteomes" id="UP000245624"/>
    </source>
</evidence>
<dbReference type="Pfam" id="PF00149">
    <property type="entry name" value="Metallophos"/>
    <property type="match status" value="1"/>
</dbReference>
<reference evidence="8 9" key="1">
    <citation type="submission" date="2018-05" db="EMBL/GenBank/DDBJ databases">
        <title>Genomic analysis of Gracilibacillus dipsosauri DD1 reveals novel features of a salt-tolerant amylase.</title>
        <authorList>
            <person name="Deutch C.E."/>
            <person name="Yang S."/>
        </authorList>
    </citation>
    <scope>NUCLEOTIDE SEQUENCE [LARGE SCALE GENOMIC DNA]</scope>
    <source>
        <strain evidence="8 9">DD1</strain>
    </source>
</reference>
<evidence type="ECO:0000259" key="6">
    <source>
        <dbReference type="Pfam" id="PF00149"/>
    </source>
</evidence>
<dbReference type="Pfam" id="PF02872">
    <property type="entry name" value="5_nucleotid_C"/>
    <property type="match status" value="1"/>
</dbReference>
<dbReference type="Gene3D" id="3.90.780.10">
    <property type="entry name" value="5'-Nucleotidase, C-terminal domain"/>
    <property type="match status" value="1"/>
</dbReference>
<evidence type="ECO:0000259" key="7">
    <source>
        <dbReference type="Pfam" id="PF02872"/>
    </source>
</evidence>
<dbReference type="Gene3D" id="3.60.21.10">
    <property type="match status" value="1"/>
</dbReference>
<dbReference type="GO" id="GO:0030288">
    <property type="term" value="C:outer membrane-bounded periplasmic space"/>
    <property type="evidence" value="ECO:0007669"/>
    <property type="project" value="TreeGrafter"/>
</dbReference>
<dbReference type="GO" id="GO:0016787">
    <property type="term" value="F:hydrolase activity"/>
    <property type="evidence" value="ECO:0007669"/>
    <property type="project" value="UniProtKB-KW"/>
</dbReference>
<sequence length="519" mass="59384">MTSISICVTSDIHGYIYPTNYREEVEKNMGLAKIASLIDRIRSEKEVILVDNGDFIQGSPFTYYFAAYKEAKRSPLIKIGNSLLYDMAIFGNHEFNYGIEYLKNVVNKTNYPWLAANILDKHTGEPFFGTPYVTKEINGIKITFLGITTHFIPHWEDPTHIRDLVFEDACEAAHKWVKKVREEERPDLLVVSYHGGVERDPETGEATEALTGENQAYQMCEEITGIDLLITGHQHRFLTTTINGVPIIQTGSNGKALGEIELAFNNKKEVTSIKPKLHYVKDDIRSNQPTIALIEEEEKLVQEWLDQPITEVKGDMEIKDPFQARIEEHPFIEYINTLQMKVADVDISCTALFHNQSPGFPKHVTMRDIVSNYVYPNTLKVLKLRGKDIKEAIEKNASYFTLNEAGELAVNSLFLEPKPEHYNYDMWEGIEYELNIANPIGNRVTKLLFQNKALEMDRFYSVVMNNYRASGGGNYDMFRGKEIVKDIPIDMTELIANDLLNRNYLEAKCNHNFSVVVEK</sequence>
<organism evidence="8 9">
    <name type="scientific">Gracilibacillus dipsosauri</name>
    <dbReference type="NCBI Taxonomy" id="178340"/>
    <lineage>
        <taxon>Bacteria</taxon>
        <taxon>Bacillati</taxon>
        <taxon>Bacillota</taxon>
        <taxon>Bacilli</taxon>
        <taxon>Bacillales</taxon>
        <taxon>Bacillaceae</taxon>
        <taxon>Gracilibacillus</taxon>
    </lineage>
</organism>
<dbReference type="SUPFAM" id="SSF56300">
    <property type="entry name" value="Metallo-dependent phosphatases"/>
    <property type="match status" value="1"/>
</dbReference>
<comment type="similarity">
    <text evidence="1 5">Belongs to the 5'-nucleotidase family.</text>
</comment>
<dbReference type="InterPro" id="IPR041827">
    <property type="entry name" value="CpdB_N"/>
</dbReference>
<evidence type="ECO:0000256" key="5">
    <source>
        <dbReference type="RuleBase" id="RU362119"/>
    </source>
</evidence>
<keyword evidence="9" id="KW-1185">Reference proteome</keyword>
<dbReference type="CDD" id="cd07410">
    <property type="entry name" value="MPP_CpdB_N"/>
    <property type="match status" value="1"/>
</dbReference>
<feature type="domain" description="5'-Nucleotidase C-terminal" evidence="7">
    <location>
        <begin position="323"/>
        <end position="478"/>
    </location>
</feature>
<dbReference type="OrthoDB" id="9775118at2"/>
<dbReference type="RefSeq" id="WP_109985478.1">
    <property type="nucleotide sequence ID" value="NZ_QGTD01000019.1"/>
</dbReference>
<evidence type="ECO:0000256" key="2">
    <source>
        <dbReference type="ARBA" id="ARBA00022723"/>
    </source>
</evidence>
<dbReference type="InterPro" id="IPR008334">
    <property type="entry name" value="5'-Nucleotdase_C"/>
</dbReference>